<keyword evidence="4" id="KW-1185">Reference proteome</keyword>
<reference evidence="3 4" key="1">
    <citation type="submission" date="2018-12" db="EMBL/GenBank/DDBJ databases">
        <authorList>
            <consortium name="Pathogen Informatics"/>
        </authorList>
    </citation>
    <scope>NUCLEOTIDE SEQUENCE [LARGE SCALE GENOMIC DNA]</scope>
    <source>
        <strain evidence="3 4">NCTC11923</strain>
    </source>
</reference>
<keyword evidence="3" id="KW-0378">Hydrolase</keyword>
<dbReference type="AlphaFoldDB" id="A0A3S4WLJ9"/>
<dbReference type="InterPro" id="IPR003675">
    <property type="entry name" value="Rce1/LyrA-like_dom"/>
</dbReference>
<feature type="transmembrane region" description="Helical" evidence="1">
    <location>
        <begin position="132"/>
        <end position="155"/>
    </location>
</feature>
<organism evidence="3 4">
    <name type="scientific">Actinomyces slackii</name>
    <dbReference type="NCBI Taxonomy" id="52774"/>
    <lineage>
        <taxon>Bacteria</taxon>
        <taxon>Bacillati</taxon>
        <taxon>Actinomycetota</taxon>
        <taxon>Actinomycetes</taxon>
        <taxon>Actinomycetales</taxon>
        <taxon>Actinomycetaceae</taxon>
        <taxon>Actinomyces</taxon>
    </lineage>
</organism>
<keyword evidence="1" id="KW-1133">Transmembrane helix</keyword>
<feature type="transmembrane region" description="Helical" evidence="1">
    <location>
        <begin position="5"/>
        <end position="24"/>
    </location>
</feature>
<evidence type="ECO:0000256" key="1">
    <source>
        <dbReference type="SAM" id="Phobius"/>
    </source>
</evidence>
<feature type="transmembrane region" description="Helical" evidence="1">
    <location>
        <begin position="206"/>
        <end position="225"/>
    </location>
</feature>
<dbReference type="KEGG" id="asla:NCTC11923_02252"/>
<dbReference type="STRING" id="1278298.GCA_000428685_01210"/>
<name>A0A3S4WLJ9_9ACTO</name>
<dbReference type="GO" id="GO:0080120">
    <property type="term" value="P:CAAX-box protein maturation"/>
    <property type="evidence" value="ECO:0007669"/>
    <property type="project" value="UniProtKB-ARBA"/>
</dbReference>
<sequence length="238" mass="25458">MKPHIVSPLFYTAAMGAIFAYLHFVQGSTYGSAEFLQGAVPGMALLAVASVAYCRSQRPALPDATPLGWRIMLLPMVPSAAMMLYALGTRAQASWAFLAPLLLAVAVGLGEELIYRKVVLSSLLQAASPRRAIIISAAIFSALHVVNVLGGQTVLDTTRQLGSTFVAGLAYAVMYLYTRRIAWLVVAHAMWDYIGFSGALTPGSPLSALAAVVPLLEVIAMVVILRRHKELWSTESPA</sequence>
<evidence type="ECO:0000313" key="3">
    <source>
        <dbReference type="EMBL" id="VEG75580.1"/>
    </source>
</evidence>
<proteinExistence type="predicted"/>
<feature type="domain" description="CAAX prenyl protease 2/Lysostaphin resistance protein A-like" evidence="2">
    <location>
        <begin position="94"/>
        <end position="194"/>
    </location>
</feature>
<keyword evidence="1" id="KW-0472">Membrane</keyword>
<protein>
    <submittedName>
        <fullName evidence="3">CAAX amino terminal protease self- immunity</fullName>
    </submittedName>
</protein>
<dbReference type="InterPro" id="IPR052710">
    <property type="entry name" value="CAAX_protease"/>
</dbReference>
<evidence type="ECO:0000313" key="4">
    <source>
        <dbReference type="Proteomes" id="UP000276899"/>
    </source>
</evidence>
<feature type="transmembrane region" description="Helical" evidence="1">
    <location>
        <begin position="93"/>
        <end position="111"/>
    </location>
</feature>
<dbReference type="GO" id="GO:0004175">
    <property type="term" value="F:endopeptidase activity"/>
    <property type="evidence" value="ECO:0007669"/>
    <property type="project" value="UniProtKB-ARBA"/>
</dbReference>
<feature type="transmembrane region" description="Helical" evidence="1">
    <location>
        <begin position="161"/>
        <end position="177"/>
    </location>
</feature>
<gene>
    <name evidence="3" type="ORF">NCTC11923_02252</name>
</gene>
<dbReference type="PANTHER" id="PTHR36435">
    <property type="entry name" value="SLR1288 PROTEIN"/>
    <property type="match status" value="1"/>
</dbReference>
<dbReference type="Pfam" id="PF02517">
    <property type="entry name" value="Rce1-like"/>
    <property type="match status" value="1"/>
</dbReference>
<keyword evidence="3" id="KW-0645">Protease</keyword>
<keyword evidence="1" id="KW-0812">Transmembrane</keyword>
<feature type="transmembrane region" description="Helical" evidence="1">
    <location>
        <begin position="67"/>
        <end position="87"/>
    </location>
</feature>
<dbReference type="Proteomes" id="UP000276899">
    <property type="component" value="Chromosome"/>
</dbReference>
<evidence type="ECO:0000259" key="2">
    <source>
        <dbReference type="Pfam" id="PF02517"/>
    </source>
</evidence>
<dbReference type="PANTHER" id="PTHR36435:SF1">
    <property type="entry name" value="CAAX AMINO TERMINAL PROTEASE FAMILY PROTEIN"/>
    <property type="match status" value="1"/>
</dbReference>
<dbReference type="GO" id="GO:0006508">
    <property type="term" value="P:proteolysis"/>
    <property type="evidence" value="ECO:0007669"/>
    <property type="project" value="UniProtKB-KW"/>
</dbReference>
<accession>A0A3S4WLJ9</accession>
<dbReference type="EMBL" id="LR134363">
    <property type="protein sequence ID" value="VEG75580.1"/>
    <property type="molecule type" value="Genomic_DNA"/>
</dbReference>